<dbReference type="AlphaFoldDB" id="A0A8H4VHD4"/>
<dbReference type="Pfam" id="PF24883">
    <property type="entry name" value="NPHP3_N"/>
    <property type="match status" value="1"/>
</dbReference>
<dbReference type="Proteomes" id="UP000521872">
    <property type="component" value="Unassembled WGS sequence"/>
</dbReference>
<evidence type="ECO:0000313" key="3">
    <source>
        <dbReference type="EMBL" id="KAF4609716.1"/>
    </source>
</evidence>
<dbReference type="EMBL" id="JAACJL010000060">
    <property type="protein sequence ID" value="KAF4609716.1"/>
    <property type="molecule type" value="Genomic_DNA"/>
</dbReference>
<name>A0A8H4VHD4_9AGAR</name>
<dbReference type="InterPro" id="IPR056884">
    <property type="entry name" value="NPHP3-like_N"/>
</dbReference>
<dbReference type="PANTHER" id="PTHR10039">
    <property type="entry name" value="AMELOGENIN"/>
    <property type="match status" value="1"/>
</dbReference>
<keyword evidence="1" id="KW-0677">Repeat</keyword>
<gene>
    <name evidence="3" type="ORF">D9613_011995</name>
</gene>
<comment type="caution">
    <text evidence="3">The sequence shown here is derived from an EMBL/GenBank/DDBJ whole genome shotgun (WGS) entry which is preliminary data.</text>
</comment>
<accession>A0A8H4VHD4</accession>
<keyword evidence="4" id="KW-1185">Reference proteome</keyword>
<evidence type="ECO:0000313" key="4">
    <source>
        <dbReference type="Proteomes" id="UP000521872"/>
    </source>
</evidence>
<proteinExistence type="predicted"/>
<feature type="domain" description="Nephrocystin 3-like N-terminal" evidence="2">
    <location>
        <begin position="88"/>
        <end position="183"/>
    </location>
</feature>
<organism evidence="3 4">
    <name type="scientific">Agrocybe pediades</name>
    <dbReference type="NCBI Taxonomy" id="84607"/>
    <lineage>
        <taxon>Eukaryota</taxon>
        <taxon>Fungi</taxon>
        <taxon>Dikarya</taxon>
        <taxon>Basidiomycota</taxon>
        <taxon>Agaricomycotina</taxon>
        <taxon>Agaricomycetes</taxon>
        <taxon>Agaricomycetidae</taxon>
        <taxon>Agaricales</taxon>
        <taxon>Agaricineae</taxon>
        <taxon>Strophariaceae</taxon>
        <taxon>Agrocybe</taxon>
    </lineage>
</organism>
<evidence type="ECO:0000259" key="2">
    <source>
        <dbReference type="Pfam" id="PF24883"/>
    </source>
</evidence>
<sequence length="689" mass="78683">MQCIPPYSATTTMISGNQVLITGGQFTQHHYHGQKVAMDKLTGAIAVNAFHDSAARFDPPKCHPRTRVRILDDIMCWIIGQGKDIPIKPFLWLNGAAGARKSAIAQSTVERCMERGLHVASFFFSKSDPTRNRAEQALVATLAYQLYQAFPGTEVQTEIINKRTKGSKLDQSWPAEWVIDKLAKKSSGQFIYAATVIRYVESTRHRPDHRLDIVFNLRQSHNGDHPFAKLDELYAMILQSCSDIEKVLEVLSLLLLEVVVSENKDGSVNEIEKVLAYEKGEVERLFCDLGALVQLSQPPKSTLKILHASLYDYLLDKARSKQFHIDLRGKYFSRHMANLLKYLVSCLDYDPYNWHPSLTTRTVISFINNSSELRSCTILPELRQAAFSFSLQEFAVLYLLSTGKNYDALDFVAAFLHVLRIMALTDPTYSYIEDHQRRNLDTVMIHSLQRYFGDDRLALVLVLFCHLGSDRFVPWCDMQSTFRAFGNMLPELTFSRVLLDNVDAFSIDDDDNLRLTTLWIPGDIWQPGVLGEAQFTYFDYMRGFLRNVSAPSPAVYTKAARVCFDALQSLPVPRFFWKRNAVADGTEDDPCPYLVLNDKHFSDPWIFRISSWNVVPEQRVGLGAVYYTVLGYLIFFLPRCGRSDDLIAACTKRQTLYIEKPNSPFPIRWRRLHEEINSYLARVLPTSNV</sequence>
<evidence type="ECO:0000256" key="1">
    <source>
        <dbReference type="ARBA" id="ARBA00022737"/>
    </source>
</evidence>
<reference evidence="3 4" key="1">
    <citation type="submission" date="2019-12" db="EMBL/GenBank/DDBJ databases">
        <authorList>
            <person name="Floudas D."/>
            <person name="Bentzer J."/>
            <person name="Ahren D."/>
            <person name="Johansson T."/>
            <person name="Persson P."/>
            <person name="Tunlid A."/>
        </authorList>
    </citation>
    <scope>NUCLEOTIDE SEQUENCE [LARGE SCALE GENOMIC DNA]</scope>
    <source>
        <strain evidence="3 4">CBS 102.39</strain>
    </source>
</reference>
<protein>
    <recommendedName>
        <fullName evidence="2">Nephrocystin 3-like N-terminal domain-containing protein</fullName>
    </recommendedName>
</protein>
<dbReference type="PANTHER" id="PTHR10039:SF14">
    <property type="entry name" value="NACHT DOMAIN-CONTAINING PROTEIN"/>
    <property type="match status" value="1"/>
</dbReference>